<feature type="compositionally biased region" description="Basic and acidic residues" evidence="1">
    <location>
        <begin position="460"/>
        <end position="473"/>
    </location>
</feature>
<dbReference type="GO" id="GO:0005829">
    <property type="term" value="C:cytosol"/>
    <property type="evidence" value="ECO:0007669"/>
    <property type="project" value="TreeGrafter"/>
</dbReference>
<feature type="region of interest" description="Disordered" evidence="1">
    <location>
        <begin position="453"/>
        <end position="473"/>
    </location>
</feature>
<dbReference type="Pfam" id="PF09814">
    <property type="entry name" value="HECT_2"/>
    <property type="match status" value="1"/>
</dbReference>
<reference evidence="2 3" key="1">
    <citation type="submission" date="2014-04" db="EMBL/GenBank/DDBJ databases">
        <title>Evolutionary Origins and Diversification of the Mycorrhizal Mutualists.</title>
        <authorList>
            <consortium name="DOE Joint Genome Institute"/>
            <consortium name="Mycorrhizal Genomics Consortium"/>
            <person name="Kohler A."/>
            <person name="Kuo A."/>
            <person name="Nagy L.G."/>
            <person name="Floudas D."/>
            <person name="Copeland A."/>
            <person name="Barry K.W."/>
            <person name="Cichocki N."/>
            <person name="Veneault-Fourrey C."/>
            <person name="LaButti K."/>
            <person name="Lindquist E.A."/>
            <person name="Lipzen A."/>
            <person name="Lundell T."/>
            <person name="Morin E."/>
            <person name="Murat C."/>
            <person name="Riley R."/>
            <person name="Ohm R."/>
            <person name="Sun H."/>
            <person name="Tunlid A."/>
            <person name="Henrissat B."/>
            <person name="Grigoriev I.V."/>
            <person name="Hibbett D.S."/>
            <person name="Martin F."/>
        </authorList>
    </citation>
    <scope>NUCLEOTIDE SEQUENCE [LARGE SCALE GENOMIC DNA]</scope>
    <source>
        <strain evidence="2 3">Koide BX008</strain>
    </source>
</reference>
<keyword evidence="3" id="KW-1185">Reference proteome</keyword>
<proteinExistence type="predicted"/>
<feature type="region of interest" description="Disordered" evidence="1">
    <location>
        <begin position="373"/>
        <end position="398"/>
    </location>
</feature>
<dbReference type="GO" id="GO:0043161">
    <property type="term" value="P:proteasome-mediated ubiquitin-dependent protein catabolic process"/>
    <property type="evidence" value="ECO:0007669"/>
    <property type="project" value="TreeGrafter"/>
</dbReference>
<feature type="region of interest" description="Disordered" evidence="1">
    <location>
        <begin position="297"/>
        <end position="337"/>
    </location>
</feature>
<feature type="region of interest" description="Disordered" evidence="1">
    <location>
        <begin position="485"/>
        <end position="549"/>
    </location>
</feature>
<evidence type="ECO:0000256" key="1">
    <source>
        <dbReference type="SAM" id="MobiDB-lite"/>
    </source>
</evidence>
<name>A0A0C2WW62_AMAMK</name>
<dbReference type="STRING" id="946122.A0A0C2WW62"/>
<protein>
    <submittedName>
        <fullName evidence="2">Uncharacterized protein</fullName>
    </submittedName>
</protein>
<dbReference type="GO" id="GO:0006513">
    <property type="term" value="P:protein monoubiquitination"/>
    <property type="evidence" value="ECO:0007669"/>
    <property type="project" value="TreeGrafter"/>
</dbReference>
<dbReference type="PANTHER" id="PTHR31531">
    <property type="entry name" value="E3 UBIQUITIN-PROTEIN LIGASE E3D FAMILY MEMBER"/>
    <property type="match status" value="1"/>
</dbReference>
<feature type="compositionally biased region" description="Polar residues" evidence="1">
    <location>
        <begin position="532"/>
        <end position="545"/>
    </location>
</feature>
<dbReference type="GO" id="GO:0051865">
    <property type="term" value="P:protein autoubiquitination"/>
    <property type="evidence" value="ECO:0007669"/>
    <property type="project" value="TreeGrafter"/>
</dbReference>
<dbReference type="GO" id="GO:0000151">
    <property type="term" value="C:ubiquitin ligase complex"/>
    <property type="evidence" value="ECO:0007669"/>
    <property type="project" value="TreeGrafter"/>
</dbReference>
<dbReference type="EMBL" id="KN818289">
    <property type="protein sequence ID" value="KIL61046.1"/>
    <property type="molecule type" value="Genomic_DNA"/>
</dbReference>
<dbReference type="InParanoid" id="A0A0C2WW62"/>
<dbReference type="GO" id="GO:0030332">
    <property type="term" value="F:cyclin binding"/>
    <property type="evidence" value="ECO:0007669"/>
    <property type="project" value="TreeGrafter"/>
</dbReference>
<evidence type="ECO:0000313" key="2">
    <source>
        <dbReference type="EMBL" id="KIL61046.1"/>
    </source>
</evidence>
<dbReference type="Proteomes" id="UP000054549">
    <property type="component" value="Unassembled WGS sequence"/>
</dbReference>
<dbReference type="GO" id="GO:0061630">
    <property type="term" value="F:ubiquitin protein ligase activity"/>
    <property type="evidence" value="ECO:0007669"/>
    <property type="project" value="TreeGrafter"/>
</dbReference>
<dbReference type="OrthoDB" id="66510at2759"/>
<dbReference type="InterPro" id="IPR019193">
    <property type="entry name" value="UBQ-conj_enz_E2-bd_prot"/>
</dbReference>
<dbReference type="GO" id="GO:0000209">
    <property type="term" value="P:protein polyubiquitination"/>
    <property type="evidence" value="ECO:0007669"/>
    <property type="project" value="TreeGrafter"/>
</dbReference>
<feature type="compositionally biased region" description="Polar residues" evidence="1">
    <location>
        <begin position="509"/>
        <end position="521"/>
    </location>
</feature>
<dbReference type="GO" id="GO:0005634">
    <property type="term" value="C:nucleus"/>
    <property type="evidence" value="ECO:0007669"/>
    <property type="project" value="TreeGrafter"/>
</dbReference>
<accession>A0A0C2WW62</accession>
<organism evidence="2 3">
    <name type="scientific">Amanita muscaria (strain Koide BX008)</name>
    <dbReference type="NCBI Taxonomy" id="946122"/>
    <lineage>
        <taxon>Eukaryota</taxon>
        <taxon>Fungi</taxon>
        <taxon>Dikarya</taxon>
        <taxon>Basidiomycota</taxon>
        <taxon>Agaricomycotina</taxon>
        <taxon>Agaricomycetes</taxon>
        <taxon>Agaricomycetidae</taxon>
        <taxon>Agaricales</taxon>
        <taxon>Pluteineae</taxon>
        <taxon>Amanitaceae</taxon>
        <taxon>Amanita</taxon>
    </lineage>
</organism>
<gene>
    <name evidence="2" type="ORF">M378DRAFT_167390</name>
</gene>
<dbReference type="GO" id="GO:0031624">
    <property type="term" value="F:ubiquitin conjugating enzyme binding"/>
    <property type="evidence" value="ECO:0007669"/>
    <property type="project" value="TreeGrafter"/>
</dbReference>
<evidence type="ECO:0000313" key="3">
    <source>
        <dbReference type="Proteomes" id="UP000054549"/>
    </source>
</evidence>
<sequence length="947" mass="105618">MATLTRHRHKSDIMEQPLIIPDVPAPFPMNELQQIRSGEPYNSANSGINDDPALLINLESVADAPTNAPDSVIHEILPSIAYVQRSCLMTLNDLLSIPGNWNPIVPDRRHSMPSGPQGATSLHSELGHSNALKTLITNLRNRDPPQEMVQYTRGVTETELIQELQMRIERVTSSLAFRDATLAKALVSLLALFHRFSTISAAVLTDGRQTLAPDSLFVQTEPPPDLLANLARQLSDLRLERLSSQPSILGPGVPPVFAVEATLLWSRIDDELETVLSLCRERAESVARSSIDGILPPQYEQDVYNSEAPPDYDEEQRMSLDDTKSRDSSSLCSPRPVDEKMRLDFDNITMAIDRLYRVTPQLHNQRVELKTTKVKQLERARQQGSSTSQPVLPDGKPDVKELEDILDLLGKADERSFHDQSFVLEGGMQKRLEKAKQRDEEKREAFVAELVRRSGSGRLHSQDAEHQSRTKDPHALLTLPEFIREPAPSESASLRGDSNIDLTLPRSVQELSSKNTRTRSLSAPHIPWLRSGSRSPASGSQTPNKGKTKAMDAEPLVGFDVAYVAEYHENLRHVMIFLRVTGATPGNDTEVEIPSVNSSTSGESFIVRSGNRSSSPQMLPARVLSGKREVITQNGWFEIKLPTCPSAASSPSEEKHLPLLDASQLASSCPSSFVCASCSLPVTQSSHVHEYRDLPSEHWQELVEAWMCHADQKLHDEVAKHSKMGFWPQPGQALVGGSYILFEEASLAKANMYIAEEVKRGEGWRLVRCLCGAVIGRCQDGQHEEAGSSATVYRILKYAIRPVIPTLETLRIPLSAYVVEDMNEFVQAHATYRFVVLDEEEECPRILMWLFKPNIRLAYNMWTARASPRNGSIHAAKVLFKLFGPSETPADLNSILNQYPGFPQAEYLFYPMDICRQIATFLKESNLAYPEGLRTMTGLDVGWLRRA</sequence>
<dbReference type="AlphaFoldDB" id="A0A0C2WW62"/>
<dbReference type="HOGENOM" id="CLU_303505_0_0_1"/>
<dbReference type="PANTHER" id="PTHR31531:SF2">
    <property type="entry name" value="E3 UBIQUITIN-PROTEIN LIGASE E3D"/>
    <property type="match status" value="1"/>
</dbReference>
<feature type="compositionally biased region" description="Basic and acidic residues" evidence="1">
    <location>
        <begin position="315"/>
        <end position="327"/>
    </location>
</feature>